<accession>A0ABT0B0J3</accession>
<dbReference type="InterPro" id="IPR016181">
    <property type="entry name" value="Acyl_CoA_acyltransferase"/>
</dbReference>
<dbReference type="Pfam" id="PF13302">
    <property type="entry name" value="Acetyltransf_3"/>
    <property type="match status" value="1"/>
</dbReference>
<evidence type="ECO:0000313" key="3">
    <source>
        <dbReference type="Proteomes" id="UP001162880"/>
    </source>
</evidence>
<dbReference type="InterPro" id="IPR000182">
    <property type="entry name" value="GNAT_dom"/>
</dbReference>
<dbReference type="PANTHER" id="PTHR43792">
    <property type="entry name" value="GNAT FAMILY, PUTATIVE (AFU_ORTHOLOGUE AFUA_3G00765)-RELATED-RELATED"/>
    <property type="match status" value="1"/>
</dbReference>
<dbReference type="RefSeq" id="WP_243992662.1">
    <property type="nucleotide sequence ID" value="NZ_JALHLE010000009.1"/>
</dbReference>
<evidence type="ECO:0000259" key="1">
    <source>
        <dbReference type="PROSITE" id="PS51186"/>
    </source>
</evidence>
<dbReference type="InterPro" id="IPR051531">
    <property type="entry name" value="N-acetyltransferase"/>
</dbReference>
<sequence length="185" mass="20664">MFVRTERLFLRPGWPEDLDDLIEAFSDEQVQRTVAVRMLPRTREAVREYLARPRDPRLPHFFMYLRGAHGARLVGGIGLGKSGDDVEVGYWIASGYRGRGYALEALRAVVDQARALGYHRLIAKHFVDSNASVRVLEAAGFQDTGTEHLRYSAARGEEAPAHLFVIDLDRRKAGADEQSGIALSA</sequence>
<organism evidence="2 3">
    <name type="scientific">Novosphingobium album</name>
    <name type="common">ex Hu et al. 2023</name>
    <dbReference type="NCBI Taxonomy" id="2930093"/>
    <lineage>
        <taxon>Bacteria</taxon>
        <taxon>Pseudomonadati</taxon>
        <taxon>Pseudomonadota</taxon>
        <taxon>Alphaproteobacteria</taxon>
        <taxon>Sphingomonadales</taxon>
        <taxon>Sphingomonadaceae</taxon>
        <taxon>Novosphingobium</taxon>
    </lineage>
</organism>
<dbReference type="Proteomes" id="UP001162880">
    <property type="component" value="Unassembled WGS sequence"/>
</dbReference>
<gene>
    <name evidence="2" type="ORF">MTR64_08170</name>
</gene>
<dbReference type="Gene3D" id="3.40.630.30">
    <property type="match status" value="1"/>
</dbReference>
<evidence type="ECO:0000313" key="2">
    <source>
        <dbReference type="EMBL" id="MCJ2178535.1"/>
    </source>
</evidence>
<dbReference type="CDD" id="cd04301">
    <property type="entry name" value="NAT_SF"/>
    <property type="match status" value="1"/>
</dbReference>
<feature type="domain" description="N-acetyltransferase" evidence="1">
    <location>
        <begin position="8"/>
        <end position="162"/>
    </location>
</feature>
<keyword evidence="3" id="KW-1185">Reference proteome</keyword>
<proteinExistence type="predicted"/>
<name>A0ABT0B0J3_9SPHN</name>
<dbReference type="SUPFAM" id="SSF55729">
    <property type="entry name" value="Acyl-CoA N-acyltransferases (Nat)"/>
    <property type="match status" value="1"/>
</dbReference>
<reference evidence="2" key="1">
    <citation type="submission" date="2022-03" db="EMBL/GenBank/DDBJ databases">
        <title>Identification of a novel bacterium isolated from mangrove sediments.</title>
        <authorList>
            <person name="Pan X."/>
        </authorList>
    </citation>
    <scope>NUCLEOTIDE SEQUENCE</scope>
    <source>
        <strain evidence="2">B2580</strain>
    </source>
</reference>
<dbReference type="EMBL" id="JALHLE010000009">
    <property type="protein sequence ID" value="MCJ2178535.1"/>
    <property type="molecule type" value="Genomic_DNA"/>
</dbReference>
<dbReference type="PROSITE" id="PS51186">
    <property type="entry name" value="GNAT"/>
    <property type="match status" value="1"/>
</dbReference>
<protein>
    <submittedName>
        <fullName evidence="2">GNAT family N-acetyltransferase</fullName>
    </submittedName>
</protein>
<comment type="caution">
    <text evidence="2">The sequence shown here is derived from an EMBL/GenBank/DDBJ whole genome shotgun (WGS) entry which is preliminary data.</text>
</comment>